<proteinExistence type="predicted"/>
<dbReference type="Proteomes" id="UP001219525">
    <property type="component" value="Unassembled WGS sequence"/>
</dbReference>
<evidence type="ECO:0000313" key="3">
    <source>
        <dbReference type="EMBL" id="KAJ7214444.1"/>
    </source>
</evidence>
<accession>A0AAD6VJ66</accession>
<dbReference type="EMBL" id="JARJCW010000019">
    <property type="protein sequence ID" value="KAJ7214444.1"/>
    <property type="molecule type" value="Genomic_DNA"/>
</dbReference>
<sequence>MHVTSPPLVFLALAGLTSAAVIEGLVARKGGPTSTTTTTTTTSQTVCACISGSFPVSGITVGKFSTELCTCISVLSQVVTATTRAPILEGLRRYGHDKTVRGLEDKINKCGDKDKKVCTHPAHSHPSCSRRDLCGYECDAGYARCPNGQCQKSCPSPHSTHYKRDPDYWGRRAQKSCKHGWVACGVSGGGPRDWECVDVKYDLESCGGCHYGTVSARTGDATGVDCTAIPHVADVSCIGGSCTVHRCLSGYTVSESGKSCAEDAHDAGFLRNTLHPAAAYGLEHTPFDK</sequence>
<dbReference type="PANTHER" id="PTHR35192:SF2">
    <property type="entry name" value="APPLE DOMAIN-CONTAINING PROTEIN"/>
    <property type="match status" value="1"/>
</dbReference>
<evidence type="ECO:0000313" key="4">
    <source>
        <dbReference type="Proteomes" id="UP001219525"/>
    </source>
</evidence>
<organism evidence="3 4">
    <name type="scientific">Mycena pura</name>
    <dbReference type="NCBI Taxonomy" id="153505"/>
    <lineage>
        <taxon>Eukaryota</taxon>
        <taxon>Fungi</taxon>
        <taxon>Dikarya</taxon>
        <taxon>Basidiomycota</taxon>
        <taxon>Agaricomycotina</taxon>
        <taxon>Agaricomycetes</taxon>
        <taxon>Agaricomycetidae</taxon>
        <taxon>Agaricales</taxon>
        <taxon>Marasmiineae</taxon>
        <taxon>Mycenaceae</taxon>
        <taxon>Mycena</taxon>
    </lineage>
</organism>
<comment type="caution">
    <text evidence="3">The sequence shown here is derived from an EMBL/GenBank/DDBJ whole genome shotgun (WGS) entry which is preliminary data.</text>
</comment>
<dbReference type="PANTHER" id="PTHR35192">
    <property type="entry name" value="PROTEIN, PUTATIVE-RELATED"/>
    <property type="match status" value="1"/>
</dbReference>
<evidence type="ECO:0000259" key="2">
    <source>
        <dbReference type="Pfam" id="PF21671"/>
    </source>
</evidence>
<feature type="chain" id="PRO_5041925788" description="Protein CPL1-like domain-containing protein" evidence="1">
    <location>
        <begin position="20"/>
        <end position="289"/>
    </location>
</feature>
<protein>
    <recommendedName>
        <fullName evidence="2">Protein CPL1-like domain-containing protein</fullName>
    </recommendedName>
</protein>
<dbReference type="InterPro" id="IPR038955">
    <property type="entry name" value="PriA/CPL1_fungi"/>
</dbReference>
<dbReference type="Pfam" id="PF21671">
    <property type="entry name" value="CPL1-like"/>
    <property type="match status" value="1"/>
</dbReference>
<evidence type="ECO:0000256" key="1">
    <source>
        <dbReference type="SAM" id="SignalP"/>
    </source>
</evidence>
<keyword evidence="1" id="KW-0732">Signal</keyword>
<reference evidence="3" key="1">
    <citation type="submission" date="2023-03" db="EMBL/GenBank/DDBJ databases">
        <title>Massive genome expansion in bonnet fungi (Mycena s.s.) driven by repeated elements and novel gene families across ecological guilds.</title>
        <authorList>
            <consortium name="Lawrence Berkeley National Laboratory"/>
            <person name="Harder C.B."/>
            <person name="Miyauchi S."/>
            <person name="Viragh M."/>
            <person name="Kuo A."/>
            <person name="Thoen E."/>
            <person name="Andreopoulos B."/>
            <person name="Lu D."/>
            <person name="Skrede I."/>
            <person name="Drula E."/>
            <person name="Henrissat B."/>
            <person name="Morin E."/>
            <person name="Kohler A."/>
            <person name="Barry K."/>
            <person name="LaButti K."/>
            <person name="Morin E."/>
            <person name="Salamov A."/>
            <person name="Lipzen A."/>
            <person name="Mereny Z."/>
            <person name="Hegedus B."/>
            <person name="Baldrian P."/>
            <person name="Stursova M."/>
            <person name="Weitz H."/>
            <person name="Taylor A."/>
            <person name="Grigoriev I.V."/>
            <person name="Nagy L.G."/>
            <person name="Martin F."/>
            <person name="Kauserud H."/>
        </authorList>
    </citation>
    <scope>NUCLEOTIDE SEQUENCE</scope>
    <source>
        <strain evidence="3">9144</strain>
    </source>
</reference>
<gene>
    <name evidence="3" type="ORF">GGX14DRAFT_443946</name>
</gene>
<feature type="signal peptide" evidence="1">
    <location>
        <begin position="1"/>
        <end position="19"/>
    </location>
</feature>
<dbReference type="InterPro" id="IPR048661">
    <property type="entry name" value="CPL1-like"/>
</dbReference>
<dbReference type="AlphaFoldDB" id="A0AAD6VJ66"/>
<name>A0AAD6VJ66_9AGAR</name>
<keyword evidence="4" id="KW-1185">Reference proteome</keyword>
<feature type="domain" description="Protein CPL1-like" evidence="2">
    <location>
        <begin position="194"/>
        <end position="260"/>
    </location>
</feature>